<keyword evidence="6" id="KW-1185">Reference proteome</keyword>
<dbReference type="RefSeq" id="WP_116649559.1">
    <property type="nucleotide sequence ID" value="NZ_QUZK01000014.1"/>
</dbReference>
<dbReference type="InterPro" id="IPR023214">
    <property type="entry name" value="HAD_sf"/>
</dbReference>
<dbReference type="OrthoDB" id="9776368at2"/>
<dbReference type="EMBL" id="QUZK01000014">
    <property type="protein sequence ID" value="RFF31901.1"/>
    <property type="molecule type" value="Genomic_DNA"/>
</dbReference>
<dbReference type="PRINTS" id="PR00413">
    <property type="entry name" value="HADHALOGNASE"/>
</dbReference>
<sequence length="228" mass="24539">MPTAAMPEAVLFDLDGTLIDSAPDLLAALDHVRAGLDLPPGDHQRLREHVSRGAAGILGAGLEGWADRPEAERDRLREQLLDFYATHCWTHSSPFHGIEELLEKLSGQGVRLGIVTNKISRFAEPVVAHAGWADRFGCLVTGDRVVRPKPDPEPVLAACQALGARPDRVVFVGDDRRDVEAGAAAGTRTVVAAWGYLPAGERPEAWRADAVIDHPAELLGLFGTRRAG</sequence>
<name>A0A3E1KBB5_9GAMM</name>
<dbReference type="GO" id="GO:0006281">
    <property type="term" value="P:DNA repair"/>
    <property type="evidence" value="ECO:0007669"/>
    <property type="project" value="TreeGrafter"/>
</dbReference>
<dbReference type="SFLD" id="SFLDG01135">
    <property type="entry name" value="C1.5.6:_HAD__Beta-PGM__Phospha"/>
    <property type="match status" value="1"/>
</dbReference>
<dbReference type="SFLD" id="SFLDG01129">
    <property type="entry name" value="C1.5:_HAD__Beta-PGM__Phosphata"/>
    <property type="match status" value="1"/>
</dbReference>
<evidence type="ECO:0000256" key="1">
    <source>
        <dbReference type="ARBA" id="ARBA00022723"/>
    </source>
</evidence>
<dbReference type="InterPro" id="IPR036412">
    <property type="entry name" value="HAD-like_sf"/>
</dbReference>
<reference evidence="5 6" key="1">
    <citation type="submission" date="2018-08" db="EMBL/GenBank/DDBJ databases">
        <title>Wenzhouxiangella salilacus sp. nov., a novel bacterium isolated from a saline lake in Xinjiang Province, China.</title>
        <authorList>
            <person name="Han S."/>
        </authorList>
    </citation>
    <scope>NUCLEOTIDE SEQUENCE [LARGE SCALE GENOMIC DNA]</scope>
    <source>
        <strain evidence="5 6">XDB06</strain>
    </source>
</reference>
<keyword evidence="1" id="KW-0479">Metal-binding</keyword>
<evidence type="ECO:0000313" key="5">
    <source>
        <dbReference type="EMBL" id="RFF31901.1"/>
    </source>
</evidence>
<dbReference type="InterPro" id="IPR041492">
    <property type="entry name" value="HAD_2"/>
</dbReference>
<dbReference type="NCBIfam" id="TIGR01549">
    <property type="entry name" value="HAD-SF-IA-v1"/>
    <property type="match status" value="1"/>
</dbReference>
<dbReference type="SFLD" id="SFLDS00003">
    <property type="entry name" value="Haloacid_Dehalogenase"/>
    <property type="match status" value="1"/>
</dbReference>
<dbReference type="Proteomes" id="UP000260351">
    <property type="component" value="Unassembled WGS sequence"/>
</dbReference>
<evidence type="ECO:0000256" key="2">
    <source>
        <dbReference type="ARBA" id="ARBA00022801"/>
    </source>
</evidence>
<gene>
    <name evidence="5" type="ORF">DZC52_02600</name>
</gene>
<dbReference type="GO" id="GO:0046872">
    <property type="term" value="F:metal ion binding"/>
    <property type="evidence" value="ECO:0007669"/>
    <property type="project" value="UniProtKB-KW"/>
</dbReference>
<keyword evidence="4" id="KW-0119">Carbohydrate metabolism</keyword>
<evidence type="ECO:0000313" key="6">
    <source>
        <dbReference type="Proteomes" id="UP000260351"/>
    </source>
</evidence>
<dbReference type="SUPFAM" id="SSF56784">
    <property type="entry name" value="HAD-like"/>
    <property type="match status" value="1"/>
</dbReference>
<keyword evidence="2 5" id="KW-0378">Hydrolase</keyword>
<dbReference type="GO" id="GO:0008967">
    <property type="term" value="F:phosphoglycolate phosphatase activity"/>
    <property type="evidence" value="ECO:0007669"/>
    <property type="project" value="TreeGrafter"/>
</dbReference>
<dbReference type="NCBIfam" id="TIGR01509">
    <property type="entry name" value="HAD-SF-IA-v3"/>
    <property type="match status" value="1"/>
</dbReference>
<dbReference type="Pfam" id="PF13419">
    <property type="entry name" value="HAD_2"/>
    <property type="match status" value="1"/>
</dbReference>
<dbReference type="Gene3D" id="3.40.50.1000">
    <property type="entry name" value="HAD superfamily/HAD-like"/>
    <property type="match status" value="1"/>
</dbReference>
<dbReference type="Gene3D" id="1.10.150.240">
    <property type="entry name" value="Putative phosphatase, domain 2"/>
    <property type="match status" value="1"/>
</dbReference>
<accession>A0A3E1KBB5</accession>
<dbReference type="InterPro" id="IPR050155">
    <property type="entry name" value="HAD-like_hydrolase_sf"/>
</dbReference>
<evidence type="ECO:0000256" key="4">
    <source>
        <dbReference type="ARBA" id="ARBA00023277"/>
    </source>
</evidence>
<comment type="caution">
    <text evidence="5">The sequence shown here is derived from an EMBL/GenBank/DDBJ whole genome shotgun (WGS) entry which is preliminary data.</text>
</comment>
<dbReference type="InterPro" id="IPR023198">
    <property type="entry name" value="PGP-like_dom2"/>
</dbReference>
<proteinExistence type="predicted"/>
<organism evidence="5 6">
    <name type="scientific">Wenzhouxiangella sediminis</name>
    <dbReference type="NCBI Taxonomy" id="1792836"/>
    <lineage>
        <taxon>Bacteria</taxon>
        <taxon>Pseudomonadati</taxon>
        <taxon>Pseudomonadota</taxon>
        <taxon>Gammaproteobacteria</taxon>
        <taxon>Chromatiales</taxon>
        <taxon>Wenzhouxiangellaceae</taxon>
        <taxon>Wenzhouxiangella</taxon>
    </lineage>
</organism>
<dbReference type="InterPro" id="IPR006439">
    <property type="entry name" value="HAD-SF_hydro_IA"/>
</dbReference>
<evidence type="ECO:0000256" key="3">
    <source>
        <dbReference type="ARBA" id="ARBA00022842"/>
    </source>
</evidence>
<dbReference type="GO" id="GO:0005829">
    <property type="term" value="C:cytosol"/>
    <property type="evidence" value="ECO:0007669"/>
    <property type="project" value="TreeGrafter"/>
</dbReference>
<dbReference type="PANTHER" id="PTHR43434:SF23">
    <property type="entry name" value="PHOSPHOGLYCOLATE PHOSPHATASE"/>
    <property type="match status" value="1"/>
</dbReference>
<dbReference type="FunFam" id="3.40.50.1000:FF:000022">
    <property type="entry name" value="Phosphoglycolate phosphatase"/>
    <property type="match status" value="1"/>
</dbReference>
<dbReference type="PANTHER" id="PTHR43434">
    <property type="entry name" value="PHOSPHOGLYCOLATE PHOSPHATASE"/>
    <property type="match status" value="1"/>
</dbReference>
<protein>
    <submittedName>
        <fullName evidence="5">HAD family hydrolase</fullName>
    </submittedName>
</protein>
<dbReference type="AlphaFoldDB" id="A0A3E1KBB5"/>
<keyword evidence="3" id="KW-0460">Magnesium</keyword>